<dbReference type="Proteomes" id="UP000198211">
    <property type="component" value="Unassembled WGS sequence"/>
</dbReference>
<proteinExistence type="predicted"/>
<name>A0A225W417_9STRA</name>
<gene>
    <name evidence="1" type="ORF">PHMEG_00014405</name>
</gene>
<organism evidence="1 2">
    <name type="scientific">Phytophthora megakarya</name>
    <dbReference type="NCBI Taxonomy" id="4795"/>
    <lineage>
        <taxon>Eukaryota</taxon>
        <taxon>Sar</taxon>
        <taxon>Stramenopiles</taxon>
        <taxon>Oomycota</taxon>
        <taxon>Peronosporomycetes</taxon>
        <taxon>Peronosporales</taxon>
        <taxon>Peronosporaceae</taxon>
        <taxon>Phytophthora</taxon>
    </lineage>
</organism>
<evidence type="ECO:0000313" key="2">
    <source>
        <dbReference type="Proteomes" id="UP000198211"/>
    </source>
</evidence>
<dbReference type="AlphaFoldDB" id="A0A225W417"/>
<evidence type="ECO:0000313" key="1">
    <source>
        <dbReference type="EMBL" id="OWZ12436.1"/>
    </source>
</evidence>
<sequence>MSLRFFLTISRRISIMVANTAQSGWIYAELLCFAVQDMTMLTIEKLDDVRRGIVKDIVRELEERAIGAKTVTFEGLHDALQSCLREAGIQNINLITESKLTQPEKQQHYPPPSGPDAFVGFHLILLFRSDLLLIYGSCAPPSCGRGCGARSDFYSKLKEQRSAKAYRKTLRCTPDLFDALCLFLEPLYYRKYGLPEKIWQYSFDMDLRRCITAWDISTCDKQLHKATKNTNIRNDGRAPPSERITVRSDFYSKLKEQRSAKAYRKTLRCTPDLFDALCLFLEPLYYRKYGLPEKIWQYSFDMDLRRCITAWDISTCDKQPHKATKKLIYGMMDDVIYFPSQEALHHSLGYLDL</sequence>
<reference evidence="2" key="1">
    <citation type="submission" date="2017-03" db="EMBL/GenBank/DDBJ databases">
        <title>Phytopthora megakarya and P. palmivora, two closely related causual agents of cacao black pod achieved similar genome size and gene model numbers by different mechanisms.</title>
        <authorList>
            <person name="Ali S."/>
            <person name="Shao J."/>
            <person name="Larry D.J."/>
            <person name="Kronmiller B."/>
            <person name="Shen D."/>
            <person name="Strem M.D."/>
            <person name="Melnick R.L."/>
            <person name="Guiltinan M.J."/>
            <person name="Tyler B.M."/>
            <person name="Meinhardt L.W."/>
            <person name="Bailey B.A."/>
        </authorList>
    </citation>
    <scope>NUCLEOTIDE SEQUENCE [LARGE SCALE GENOMIC DNA]</scope>
    <source>
        <strain evidence="2">zdho120</strain>
    </source>
</reference>
<dbReference type="EMBL" id="NBNE01001848">
    <property type="protein sequence ID" value="OWZ12436.1"/>
    <property type="molecule type" value="Genomic_DNA"/>
</dbReference>
<comment type="caution">
    <text evidence="1">The sequence shown here is derived from an EMBL/GenBank/DDBJ whole genome shotgun (WGS) entry which is preliminary data.</text>
</comment>
<accession>A0A225W417</accession>
<protein>
    <submittedName>
        <fullName evidence="1">Uncharacterized protein</fullName>
    </submittedName>
</protein>
<keyword evidence="2" id="KW-1185">Reference proteome</keyword>